<dbReference type="HOGENOM" id="CLU_106247_3_0_7"/>
<dbReference type="Pfam" id="PF05443">
    <property type="entry name" value="ROS_MUCR"/>
    <property type="match status" value="1"/>
</dbReference>
<dbReference type="EMBL" id="CP000478">
    <property type="protein sequence ID" value="ABK17213.1"/>
    <property type="molecule type" value="Genomic_DNA"/>
</dbReference>
<dbReference type="STRING" id="335543.Sfum_1525"/>
<dbReference type="InParanoid" id="A0LIG1"/>
<dbReference type="InterPro" id="IPR008807">
    <property type="entry name" value="ROS_MUCR"/>
</dbReference>
<feature type="region of interest" description="Disordered" evidence="2">
    <location>
        <begin position="151"/>
        <end position="181"/>
    </location>
</feature>
<dbReference type="GO" id="GO:0006355">
    <property type="term" value="P:regulation of DNA-templated transcription"/>
    <property type="evidence" value="ECO:0007669"/>
    <property type="project" value="InterPro"/>
</dbReference>
<comment type="similarity">
    <text evidence="1">Belongs to the ros/MucR family.</text>
</comment>
<name>A0LIG1_SYNFM</name>
<dbReference type="eggNOG" id="COG4957">
    <property type="taxonomic scope" value="Bacteria"/>
</dbReference>
<protein>
    <submittedName>
        <fullName evidence="3">Transcriptional regulator, MucR family</fullName>
    </submittedName>
</protein>
<sequence length="181" mass="20173">MTRKLVEISADIIQNQVSTTPMSPDELVLSLQKVFRALQDMQKSETDGTVLDLARPLEEGSEESGPPQLSPRESIQQDKIVCLECGAEMRQLTARHLVSHELTPREYRKKYGFTMRTPLSAKSLTKARSKAAKKRGLPEKLVQFLEAKKQQKAAAVMEGSPAEDSLTDKASKIPRRKKSAP</sequence>
<organism evidence="3 4">
    <name type="scientific">Syntrophobacter fumaroxidans (strain DSM 10017 / MPOB)</name>
    <dbReference type="NCBI Taxonomy" id="335543"/>
    <lineage>
        <taxon>Bacteria</taxon>
        <taxon>Pseudomonadati</taxon>
        <taxon>Thermodesulfobacteriota</taxon>
        <taxon>Syntrophobacteria</taxon>
        <taxon>Syntrophobacterales</taxon>
        <taxon>Syntrophobacteraceae</taxon>
        <taxon>Syntrophobacter</taxon>
    </lineage>
</organism>
<proteinExistence type="inferred from homology"/>
<feature type="compositionally biased region" description="Basic residues" evidence="2">
    <location>
        <begin position="172"/>
        <end position="181"/>
    </location>
</feature>
<evidence type="ECO:0000313" key="4">
    <source>
        <dbReference type="Proteomes" id="UP000001784"/>
    </source>
</evidence>
<dbReference type="InterPro" id="IPR041920">
    <property type="entry name" value="ROS/MUCR_sf"/>
</dbReference>
<dbReference type="RefSeq" id="WP_011698384.1">
    <property type="nucleotide sequence ID" value="NC_008554.1"/>
</dbReference>
<evidence type="ECO:0000313" key="3">
    <source>
        <dbReference type="EMBL" id="ABK17213.1"/>
    </source>
</evidence>
<reference evidence="3 4" key="1">
    <citation type="submission" date="2006-10" db="EMBL/GenBank/DDBJ databases">
        <title>Complete sequence of Syntrophobacter fumaroxidans MPOB.</title>
        <authorList>
            <consortium name="US DOE Joint Genome Institute"/>
            <person name="Copeland A."/>
            <person name="Lucas S."/>
            <person name="Lapidus A."/>
            <person name="Barry K."/>
            <person name="Detter J.C."/>
            <person name="Glavina del Rio T."/>
            <person name="Hammon N."/>
            <person name="Israni S."/>
            <person name="Pitluck S."/>
            <person name="Goltsman E.G."/>
            <person name="Martinez M."/>
            <person name="Schmutz J."/>
            <person name="Larimer F."/>
            <person name="Land M."/>
            <person name="Hauser L."/>
            <person name="Kyrpides N."/>
            <person name="Kim E."/>
            <person name="Boone D.R."/>
            <person name="Brockman F."/>
            <person name="Culley D."/>
            <person name="Ferry J."/>
            <person name="Gunsalus R."/>
            <person name="McInerney M.J."/>
            <person name="Morrison M."/>
            <person name="Plugge C."/>
            <person name="Rohlin L."/>
            <person name="Scholten J."/>
            <person name="Sieber J."/>
            <person name="Stams A.J.M."/>
            <person name="Worm P."/>
            <person name="Henstra A.M."/>
            <person name="Richardson P."/>
        </authorList>
    </citation>
    <scope>NUCLEOTIDE SEQUENCE [LARGE SCALE GENOMIC DNA]</scope>
    <source>
        <strain evidence="4">DSM 10017 / MPOB</strain>
    </source>
</reference>
<dbReference type="AlphaFoldDB" id="A0LIG1"/>
<dbReference type="GO" id="GO:0008270">
    <property type="term" value="F:zinc ion binding"/>
    <property type="evidence" value="ECO:0007669"/>
    <property type="project" value="InterPro"/>
</dbReference>
<dbReference type="Gene3D" id="1.10.10.1550">
    <property type="entry name" value="ROS/MUCR transcriptional regulator protein"/>
    <property type="match status" value="1"/>
</dbReference>
<gene>
    <name evidence="3" type="ordered locus">Sfum_1525</name>
</gene>
<evidence type="ECO:0000256" key="1">
    <source>
        <dbReference type="ARBA" id="ARBA00007031"/>
    </source>
</evidence>
<dbReference type="GO" id="GO:0003677">
    <property type="term" value="F:DNA binding"/>
    <property type="evidence" value="ECO:0007669"/>
    <property type="project" value="InterPro"/>
</dbReference>
<dbReference type="Proteomes" id="UP000001784">
    <property type="component" value="Chromosome"/>
</dbReference>
<accession>A0LIG1</accession>
<dbReference type="KEGG" id="sfu:Sfum_1525"/>
<keyword evidence="4" id="KW-1185">Reference proteome</keyword>
<evidence type="ECO:0000256" key="2">
    <source>
        <dbReference type="SAM" id="MobiDB-lite"/>
    </source>
</evidence>
<dbReference type="OrthoDB" id="9809693at2"/>